<sequence>MSQKFDVGGPTIIRVQIAEGKHIHPTRQRERERKARRVHEAGSTQSNFEEIGDDEFSCANSRRLNEIW</sequence>
<evidence type="ECO:0000256" key="1">
    <source>
        <dbReference type="SAM" id="MobiDB-lite"/>
    </source>
</evidence>
<feature type="compositionally biased region" description="Basic and acidic residues" evidence="1">
    <location>
        <begin position="23"/>
        <end position="33"/>
    </location>
</feature>
<dbReference type="Proteomes" id="UP001318860">
    <property type="component" value="Unassembled WGS sequence"/>
</dbReference>
<evidence type="ECO:0000313" key="3">
    <source>
        <dbReference type="Proteomes" id="UP001318860"/>
    </source>
</evidence>
<organism evidence="2 3">
    <name type="scientific">Rehmannia glutinosa</name>
    <name type="common">Chinese foxglove</name>
    <dbReference type="NCBI Taxonomy" id="99300"/>
    <lineage>
        <taxon>Eukaryota</taxon>
        <taxon>Viridiplantae</taxon>
        <taxon>Streptophyta</taxon>
        <taxon>Embryophyta</taxon>
        <taxon>Tracheophyta</taxon>
        <taxon>Spermatophyta</taxon>
        <taxon>Magnoliopsida</taxon>
        <taxon>eudicotyledons</taxon>
        <taxon>Gunneridae</taxon>
        <taxon>Pentapetalae</taxon>
        <taxon>asterids</taxon>
        <taxon>lamiids</taxon>
        <taxon>Lamiales</taxon>
        <taxon>Orobanchaceae</taxon>
        <taxon>Rehmannieae</taxon>
        <taxon>Rehmannia</taxon>
    </lineage>
</organism>
<evidence type="ECO:0000313" key="2">
    <source>
        <dbReference type="EMBL" id="KAK6160999.1"/>
    </source>
</evidence>
<protein>
    <submittedName>
        <fullName evidence="2">Uncharacterized protein</fullName>
    </submittedName>
</protein>
<reference evidence="2 3" key="1">
    <citation type="journal article" date="2021" name="Comput. Struct. Biotechnol. J.">
        <title>De novo genome assembly of the potent medicinal plant Rehmannia glutinosa using nanopore technology.</title>
        <authorList>
            <person name="Ma L."/>
            <person name="Dong C."/>
            <person name="Song C."/>
            <person name="Wang X."/>
            <person name="Zheng X."/>
            <person name="Niu Y."/>
            <person name="Chen S."/>
            <person name="Feng W."/>
        </authorList>
    </citation>
    <scope>NUCLEOTIDE SEQUENCE [LARGE SCALE GENOMIC DNA]</scope>
    <source>
        <strain evidence="2">DH-2019</strain>
    </source>
</reference>
<feature type="region of interest" description="Disordered" evidence="1">
    <location>
        <begin position="23"/>
        <end position="49"/>
    </location>
</feature>
<comment type="caution">
    <text evidence="2">The sequence shown here is derived from an EMBL/GenBank/DDBJ whole genome shotgun (WGS) entry which is preliminary data.</text>
</comment>
<keyword evidence="3" id="KW-1185">Reference proteome</keyword>
<accession>A0ABR0XPA8</accession>
<gene>
    <name evidence="2" type="ORF">DH2020_004380</name>
</gene>
<proteinExistence type="predicted"/>
<dbReference type="EMBL" id="JABTTQ020000003">
    <property type="protein sequence ID" value="KAK6160999.1"/>
    <property type="molecule type" value="Genomic_DNA"/>
</dbReference>
<name>A0ABR0XPA8_REHGL</name>